<gene>
    <name evidence="2" type="ORF">COT24_02050</name>
</gene>
<feature type="domain" description="PIN" evidence="1">
    <location>
        <begin position="3"/>
        <end position="109"/>
    </location>
</feature>
<dbReference type="InterPro" id="IPR002850">
    <property type="entry name" value="PIN_toxin-like"/>
</dbReference>
<dbReference type="Gene3D" id="3.40.50.1010">
    <property type="entry name" value="5'-nuclease"/>
    <property type="match status" value="1"/>
</dbReference>
<protein>
    <submittedName>
        <fullName evidence="2">Putative toxin-antitoxin system toxin component, PIN family</fullName>
    </submittedName>
</protein>
<dbReference type="AlphaFoldDB" id="A0A2H0YWP5"/>
<dbReference type="SUPFAM" id="SSF88723">
    <property type="entry name" value="PIN domain-like"/>
    <property type="match status" value="1"/>
</dbReference>
<evidence type="ECO:0000259" key="1">
    <source>
        <dbReference type="Pfam" id="PF13470"/>
    </source>
</evidence>
<reference evidence="2 3" key="1">
    <citation type="submission" date="2017-09" db="EMBL/GenBank/DDBJ databases">
        <title>Depth-based differentiation of microbial function through sediment-hosted aquifers and enrichment of novel symbionts in the deep terrestrial subsurface.</title>
        <authorList>
            <person name="Probst A.J."/>
            <person name="Ladd B."/>
            <person name="Jarett J.K."/>
            <person name="Geller-Mcgrath D.E."/>
            <person name="Sieber C.M."/>
            <person name="Emerson J.B."/>
            <person name="Anantharaman K."/>
            <person name="Thomas B.C."/>
            <person name="Malmstrom R."/>
            <person name="Stieglmeier M."/>
            <person name="Klingl A."/>
            <person name="Woyke T."/>
            <person name="Ryan C.M."/>
            <person name="Banfield J.F."/>
        </authorList>
    </citation>
    <scope>NUCLEOTIDE SEQUENCE [LARGE SCALE GENOMIC DNA]</scope>
    <source>
        <strain evidence="2">CG08_land_8_20_14_0_20_40_16</strain>
    </source>
</reference>
<comment type="caution">
    <text evidence="2">The sequence shown here is derived from an EMBL/GenBank/DDBJ whole genome shotgun (WGS) entry which is preliminary data.</text>
</comment>
<organism evidence="2 3">
    <name type="scientific">Candidatus Kerfeldbacteria bacterium CG08_land_8_20_14_0_20_40_16</name>
    <dbReference type="NCBI Taxonomy" id="2014244"/>
    <lineage>
        <taxon>Bacteria</taxon>
        <taxon>Candidatus Kerfeldiibacteriota</taxon>
    </lineage>
</organism>
<dbReference type="Proteomes" id="UP000231542">
    <property type="component" value="Unassembled WGS sequence"/>
</dbReference>
<proteinExistence type="predicted"/>
<evidence type="ECO:0000313" key="3">
    <source>
        <dbReference type="Proteomes" id="UP000231542"/>
    </source>
</evidence>
<dbReference type="InterPro" id="IPR002716">
    <property type="entry name" value="PIN_dom"/>
</dbReference>
<accession>A0A2H0YWP5</accession>
<dbReference type="NCBIfam" id="TIGR00305">
    <property type="entry name" value="putative toxin-antitoxin system toxin component, PIN family"/>
    <property type="match status" value="1"/>
</dbReference>
<sequence>MLKVVLDTNILINGVQDESSYSFRIIKAILDGKVTAIVNRQLEKENRLKASQLIKDRAYKKILEDYYRKADFTKRYTHKNVVRWDREDNKLIAAALDGGAQFIVTEDRDLLFLGEHQGIRMVTPQEFWRYYQENEEEENSDWQDWMKNLLNQ</sequence>
<evidence type="ECO:0000313" key="2">
    <source>
        <dbReference type="EMBL" id="PIS42709.1"/>
    </source>
</evidence>
<name>A0A2H0YWP5_9BACT</name>
<dbReference type="PANTHER" id="PTHR34610:SF3">
    <property type="entry name" value="SSL7007 PROTEIN"/>
    <property type="match status" value="1"/>
</dbReference>
<dbReference type="EMBL" id="PEXU01000024">
    <property type="protein sequence ID" value="PIS42709.1"/>
    <property type="molecule type" value="Genomic_DNA"/>
</dbReference>
<dbReference type="InterPro" id="IPR029060">
    <property type="entry name" value="PIN-like_dom_sf"/>
</dbReference>
<dbReference type="Pfam" id="PF13470">
    <property type="entry name" value="PIN_3"/>
    <property type="match status" value="1"/>
</dbReference>
<dbReference type="PANTHER" id="PTHR34610">
    <property type="entry name" value="SSL7007 PROTEIN"/>
    <property type="match status" value="1"/>
</dbReference>